<reference evidence="1" key="1">
    <citation type="journal article" date="2014" name="Front. Microbiol.">
        <title>High frequency of phylogenetically diverse reductive dehalogenase-homologous genes in deep subseafloor sedimentary metagenomes.</title>
        <authorList>
            <person name="Kawai M."/>
            <person name="Futagami T."/>
            <person name="Toyoda A."/>
            <person name="Takaki Y."/>
            <person name="Nishi S."/>
            <person name="Hori S."/>
            <person name="Arai W."/>
            <person name="Tsubouchi T."/>
            <person name="Morono Y."/>
            <person name="Uchiyama I."/>
            <person name="Ito T."/>
            <person name="Fujiyama A."/>
            <person name="Inagaki F."/>
            <person name="Takami H."/>
        </authorList>
    </citation>
    <scope>NUCLEOTIDE SEQUENCE</scope>
    <source>
        <strain evidence="1">Expedition CK06-06</strain>
    </source>
</reference>
<evidence type="ECO:0008006" key="2">
    <source>
        <dbReference type="Google" id="ProtNLM"/>
    </source>
</evidence>
<proteinExistence type="predicted"/>
<sequence>MLKRITKIKNIGKFHDWCLPGLQFKDKTVIFGKNGDGKSMLTAILRSLATGNNDILIGRKSFGSSGAQNIEIGFENNTGTNIVYKFENERWNDIYPNIA</sequence>
<comment type="caution">
    <text evidence="1">The sequence shown here is derived from an EMBL/GenBank/DDBJ whole genome shotgun (WGS) entry which is preliminary data.</text>
</comment>
<dbReference type="EMBL" id="BARU01021262">
    <property type="protein sequence ID" value="GAH58618.1"/>
    <property type="molecule type" value="Genomic_DNA"/>
</dbReference>
<accession>X1IM41</accession>
<protein>
    <recommendedName>
        <fullName evidence="2">Rad50/SbcC-type AAA domain-containing protein</fullName>
    </recommendedName>
</protein>
<feature type="non-terminal residue" evidence="1">
    <location>
        <position position="99"/>
    </location>
</feature>
<dbReference type="AlphaFoldDB" id="X1IM41"/>
<evidence type="ECO:0000313" key="1">
    <source>
        <dbReference type="EMBL" id="GAH58618.1"/>
    </source>
</evidence>
<organism evidence="1">
    <name type="scientific">marine sediment metagenome</name>
    <dbReference type="NCBI Taxonomy" id="412755"/>
    <lineage>
        <taxon>unclassified sequences</taxon>
        <taxon>metagenomes</taxon>
        <taxon>ecological metagenomes</taxon>
    </lineage>
</organism>
<name>X1IM41_9ZZZZ</name>
<gene>
    <name evidence="1" type="ORF">S03H2_34813</name>
</gene>